<proteinExistence type="predicted"/>
<dbReference type="GO" id="GO:0003677">
    <property type="term" value="F:DNA binding"/>
    <property type="evidence" value="ECO:0007669"/>
    <property type="project" value="UniProtKB-KW"/>
</dbReference>
<accession>A0A2T0LB06</accession>
<dbReference type="GO" id="GO:0003700">
    <property type="term" value="F:DNA-binding transcription factor activity"/>
    <property type="evidence" value="ECO:0007669"/>
    <property type="project" value="InterPro"/>
</dbReference>
<dbReference type="Pfam" id="PF00392">
    <property type="entry name" value="GntR"/>
    <property type="match status" value="1"/>
</dbReference>
<dbReference type="Gene3D" id="1.10.10.10">
    <property type="entry name" value="Winged helix-like DNA-binding domain superfamily/Winged helix DNA-binding domain"/>
    <property type="match status" value="1"/>
</dbReference>
<dbReference type="CDD" id="cd07377">
    <property type="entry name" value="WHTH_GntR"/>
    <property type="match status" value="1"/>
</dbReference>
<gene>
    <name evidence="5" type="ORF">CLV97_13125</name>
</gene>
<evidence type="ECO:0000313" key="6">
    <source>
        <dbReference type="Proteomes" id="UP000237797"/>
    </source>
</evidence>
<keyword evidence="1" id="KW-0805">Transcription regulation</keyword>
<dbReference type="InterPro" id="IPR036390">
    <property type="entry name" value="WH_DNA-bd_sf"/>
</dbReference>
<dbReference type="AlphaFoldDB" id="A0A2T0LB06"/>
<keyword evidence="2" id="KW-0238">DNA-binding</keyword>
<evidence type="ECO:0000256" key="2">
    <source>
        <dbReference type="ARBA" id="ARBA00023125"/>
    </source>
</evidence>
<dbReference type="OrthoDB" id="362473at2"/>
<name>A0A2T0LB06_9BACL</name>
<keyword evidence="3" id="KW-0804">Transcription</keyword>
<comment type="caution">
    <text evidence="5">The sequence shown here is derived from an EMBL/GenBank/DDBJ whole genome shotgun (WGS) entry which is preliminary data.</text>
</comment>
<dbReference type="PANTHER" id="PTHR38445:SF9">
    <property type="entry name" value="HTH-TYPE TRANSCRIPTIONAL REPRESSOR YTRA"/>
    <property type="match status" value="1"/>
</dbReference>
<organism evidence="5 6">
    <name type="scientific">Planifilum fimeticola</name>
    <dbReference type="NCBI Taxonomy" id="201975"/>
    <lineage>
        <taxon>Bacteria</taxon>
        <taxon>Bacillati</taxon>
        <taxon>Bacillota</taxon>
        <taxon>Bacilli</taxon>
        <taxon>Bacillales</taxon>
        <taxon>Thermoactinomycetaceae</taxon>
        <taxon>Planifilum</taxon>
    </lineage>
</organism>
<evidence type="ECO:0000256" key="1">
    <source>
        <dbReference type="ARBA" id="ARBA00023015"/>
    </source>
</evidence>
<evidence type="ECO:0000256" key="3">
    <source>
        <dbReference type="ARBA" id="ARBA00023163"/>
    </source>
</evidence>
<reference evidence="5 6" key="1">
    <citation type="submission" date="2018-03" db="EMBL/GenBank/DDBJ databases">
        <title>Genomic Encyclopedia of Archaeal and Bacterial Type Strains, Phase II (KMG-II): from individual species to whole genera.</title>
        <authorList>
            <person name="Goeker M."/>
        </authorList>
    </citation>
    <scope>NUCLEOTIDE SEQUENCE [LARGE SCALE GENOMIC DNA]</scope>
    <source>
        <strain evidence="5 6">DSM 44946</strain>
    </source>
</reference>
<evidence type="ECO:0000259" key="4">
    <source>
        <dbReference type="PROSITE" id="PS50949"/>
    </source>
</evidence>
<sequence length="139" mass="16233">MDERQVGSLTFYLDLSQPLYEQILQQMRNAIVKGEMALGEKIPSVRDMARALKVNPNTVIRAYQELERDGLTETRRGQGTFITTSQERVERIRNELAQHAIEEFLEKMQSLGYSWEEIERCLQDKKKEDTADDPNRRSL</sequence>
<dbReference type="EMBL" id="PVNE01000031">
    <property type="protein sequence ID" value="PRX39025.1"/>
    <property type="molecule type" value="Genomic_DNA"/>
</dbReference>
<dbReference type="InterPro" id="IPR000524">
    <property type="entry name" value="Tscrpt_reg_HTH_GntR"/>
</dbReference>
<dbReference type="InterPro" id="IPR036388">
    <property type="entry name" value="WH-like_DNA-bd_sf"/>
</dbReference>
<evidence type="ECO:0000313" key="5">
    <source>
        <dbReference type="EMBL" id="PRX39025.1"/>
    </source>
</evidence>
<dbReference type="Proteomes" id="UP000237797">
    <property type="component" value="Unassembled WGS sequence"/>
</dbReference>
<dbReference type="RefSeq" id="WP_106346428.1">
    <property type="nucleotide sequence ID" value="NZ_PVNE01000031.1"/>
</dbReference>
<dbReference type="SUPFAM" id="SSF46785">
    <property type="entry name" value="Winged helix' DNA-binding domain"/>
    <property type="match status" value="1"/>
</dbReference>
<keyword evidence="6" id="KW-1185">Reference proteome</keyword>
<feature type="domain" description="HTH gntR-type" evidence="4">
    <location>
        <begin position="17"/>
        <end position="85"/>
    </location>
</feature>
<dbReference type="PROSITE" id="PS50949">
    <property type="entry name" value="HTH_GNTR"/>
    <property type="match status" value="1"/>
</dbReference>
<dbReference type="PANTHER" id="PTHR38445">
    <property type="entry name" value="HTH-TYPE TRANSCRIPTIONAL REPRESSOR YTRA"/>
    <property type="match status" value="1"/>
</dbReference>
<protein>
    <submittedName>
        <fullName evidence="5">GntR family transcriptional regulator</fullName>
    </submittedName>
</protein>
<dbReference type="SMART" id="SM00345">
    <property type="entry name" value="HTH_GNTR"/>
    <property type="match status" value="1"/>
</dbReference>